<evidence type="ECO:0000256" key="1">
    <source>
        <dbReference type="ARBA" id="ARBA00022737"/>
    </source>
</evidence>
<proteinExistence type="predicted"/>
<feature type="domain" description="Nematode cuticle collagen N-terminal" evidence="3">
    <location>
        <begin position="1"/>
        <end position="26"/>
    </location>
</feature>
<evidence type="ECO:0000259" key="3">
    <source>
        <dbReference type="Pfam" id="PF01484"/>
    </source>
</evidence>
<keyword evidence="1" id="KW-0677">Repeat</keyword>
<evidence type="ECO:0000313" key="4">
    <source>
        <dbReference type="Proteomes" id="UP000887569"/>
    </source>
</evidence>
<organism evidence="4 5">
    <name type="scientific">Parascaris univalens</name>
    <name type="common">Nematode worm</name>
    <dbReference type="NCBI Taxonomy" id="6257"/>
    <lineage>
        <taxon>Eukaryota</taxon>
        <taxon>Metazoa</taxon>
        <taxon>Ecdysozoa</taxon>
        <taxon>Nematoda</taxon>
        <taxon>Chromadorea</taxon>
        <taxon>Rhabditida</taxon>
        <taxon>Spirurina</taxon>
        <taxon>Ascaridomorpha</taxon>
        <taxon>Ascaridoidea</taxon>
        <taxon>Ascarididae</taxon>
        <taxon>Parascaris</taxon>
    </lineage>
</organism>
<reference evidence="5" key="1">
    <citation type="submission" date="2022-11" db="UniProtKB">
        <authorList>
            <consortium name="WormBaseParasite"/>
        </authorList>
    </citation>
    <scope>IDENTIFICATION</scope>
</reference>
<evidence type="ECO:0000256" key="2">
    <source>
        <dbReference type="SAM" id="MobiDB-lite"/>
    </source>
</evidence>
<sequence>INSFYYDVLHEMNEFKGMANDAWNSMMEVNRMRVSDFDVQPKDEDGVVREKRHNVQRSWYGKADGGQYVQRGRGGQPMRRNRGFDKKPTANTWQGVGVGVQQTVSQGVNANRAG</sequence>
<accession>A0A915C3V2</accession>
<dbReference type="Proteomes" id="UP000887569">
    <property type="component" value="Unplaced"/>
</dbReference>
<dbReference type="WBParaSite" id="PgR082_g004_t01">
    <property type="protein sequence ID" value="PgR082_g004_t01"/>
    <property type="gene ID" value="PgR082_g004"/>
</dbReference>
<name>A0A915C3V2_PARUN</name>
<evidence type="ECO:0000313" key="5">
    <source>
        <dbReference type="WBParaSite" id="PgR082_g004_t01"/>
    </source>
</evidence>
<dbReference type="GO" id="GO:0042302">
    <property type="term" value="F:structural constituent of cuticle"/>
    <property type="evidence" value="ECO:0007669"/>
    <property type="project" value="InterPro"/>
</dbReference>
<protein>
    <submittedName>
        <fullName evidence="5">Nematode cuticle collagen N-terminal domain-containing protein</fullName>
    </submittedName>
</protein>
<dbReference type="Pfam" id="PF01484">
    <property type="entry name" value="Col_cuticle_N"/>
    <property type="match status" value="1"/>
</dbReference>
<keyword evidence="4" id="KW-1185">Reference proteome</keyword>
<dbReference type="InterPro" id="IPR002486">
    <property type="entry name" value="Col_cuticle_N"/>
</dbReference>
<dbReference type="AlphaFoldDB" id="A0A915C3V2"/>
<feature type="region of interest" description="Disordered" evidence="2">
    <location>
        <begin position="63"/>
        <end position="92"/>
    </location>
</feature>